<comment type="similarity">
    <text evidence="1">Belongs to the heparin-binding growth factors family.</text>
</comment>
<dbReference type="SUPFAM" id="SSF50353">
    <property type="entry name" value="Cytokine"/>
    <property type="match status" value="1"/>
</dbReference>
<evidence type="ECO:0000313" key="3">
    <source>
        <dbReference type="EMBL" id="CAI9940744.1"/>
    </source>
</evidence>
<dbReference type="EMBL" id="CAXDID020000088">
    <property type="protein sequence ID" value="CAL6021175.1"/>
    <property type="molecule type" value="Genomic_DNA"/>
</dbReference>
<dbReference type="InterPro" id="IPR008996">
    <property type="entry name" value="IL1/FGF"/>
</dbReference>
<reference evidence="5 8" key="2">
    <citation type="submission" date="2024-07" db="EMBL/GenBank/DDBJ databases">
        <authorList>
            <person name="Akdeniz Z."/>
        </authorList>
    </citation>
    <scope>NUCLEOTIDE SEQUENCE [LARGE SCALE GENOMIC DNA]</scope>
</reference>
<dbReference type="Proteomes" id="UP001642409">
    <property type="component" value="Unassembled WGS sequence"/>
</dbReference>
<reference evidence="4" key="1">
    <citation type="submission" date="2023-06" db="EMBL/GenBank/DDBJ databases">
        <authorList>
            <person name="Kurt Z."/>
        </authorList>
    </citation>
    <scope>NUCLEOTIDE SEQUENCE</scope>
</reference>
<evidence type="ECO:0000313" key="5">
    <source>
        <dbReference type="EMBL" id="CAL5981921.1"/>
    </source>
</evidence>
<gene>
    <name evidence="2" type="ORF">HINF_LOCUS21944</name>
    <name evidence="6" type="ORF">HINF_LOCUS25760</name>
    <name evidence="7" type="ORF">HINF_LOCUS28042</name>
    <name evidence="3" type="ORF">HINF_LOCUS28389</name>
    <name evidence="4" type="ORF">HINF_LOCUS39714</name>
    <name evidence="5" type="ORF">HINF_LOCUS6885</name>
</gene>
<protein>
    <submittedName>
        <fullName evidence="4">Fibroblast growth factor family protein</fullName>
    </submittedName>
    <submittedName>
        <fullName evidence="5">Fibroblast_growth factor family protein</fullName>
    </submittedName>
</protein>
<accession>A0AA86QFE9</accession>
<dbReference type="AlphaFoldDB" id="A0AA86QFE9"/>
<name>A0AA86QFE9_9EUKA</name>
<comment type="caution">
    <text evidence="4">The sequence shown here is derived from an EMBL/GenBank/DDBJ whole genome shotgun (WGS) entry which is preliminary data.</text>
</comment>
<dbReference type="EMBL" id="CATOUU010000564">
    <property type="protein sequence ID" value="CAI9934299.1"/>
    <property type="molecule type" value="Genomic_DNA"/>
</dbReference>
<dbReference type="GO" id="GO:0008083">
    <property type="term" value="F:growth factor activity"/>
    <property type="evidence" value="ECO:0007669"/>
    <property type="project" value="InterPro"/>
</dbReference>
<keyword evidence="8" id="KW-1185">Reference proteome</keyword>
<dbReference type="EMBL" id="CAXDID020000077">
    <property type="protein sequence ID" value="CAL6016960.1"/>
    <property type="molecule type" value="Genomic_DNA"/>
</dbReference>
<evidence type="ECO:0000313" key="8">
    <source>
        <dbReference type="Proteomes" id="UP001642409"/>
    </source>
</evidence>
<evidence type="ECO:0000313" key="6">
    <source>
        <dbReference type="EMBL" id="CAL6016960.1"/>
    </source>
</evidence>
<dbReference type="EMBL" id="CATOUU010000831">
    <property type="protein sequence ID" value="CAI9952069.1"/>
    <property type="molecule type" value="Genomic_DNA"/>
</dbReference>
<dbReference type="InterPro" id="IPR002209">
    <property type="entry name" value="Fibroblast_GF_fam"/>
</dbReference>
<evidence type="ECO:0000313" key="2">
    <source>
        <dbReference type="EMBL" id="CAI9934299.1"/>
    </source>
</evidence>
<evidence type="ECO:0000313" key="4">
    <source>
        <dbReference type="EMBL" id="CAI9952069.1"/>
    </source>
</evidence>
<dbReference type="EMBL" id="CATOUU010000681">
    <property type="protein sequence ID" value="CAI9940744.1"/>
    <property type="molecule type" value="Genomic_DNA"/>
</dbReference>
<evidence type="ECO:0000313" key="7">
    <source>
        <dbReference type="EMBL" id="CAL6021175.1"/>
    </source>
</evidence>
<sequence length="138" mass="15346">MIELANKVQIRLRSQRSKKYLRCNKQGGVDATAGKSPDSVFMVHRINANEFKLQSCENPTQWVACSADGVISENGKGGASCVFIIKHHERDIITLSPKHELDWHIGVDEFGRVLNAKDVPHSPQAAFIIELVNAQILL</sequence>
<dbReference type="EMBL" id="CAXDID020000014">
    <property type="protein sequence ID" value="CAL5981921.1"/>
    <property type="molecule type" value="Genomic_DNA"/>
</dbReference>
<dbReference type="Pfam" id="PF00167">
    <property type="entry name" value="FGF"/>
    <property type="match status" value="1"/>
</dbReference>
<evidence type="ECO:0000256" key="1">
    <source>
        <dbReference type="ARBA" id="ARBA00007936"/>
    </source>
</evidence>
<dbReference type="Gene3D" id="2.80.10.50">
    <property type="match status" value="1"/>
</dbReference>
<organism evidence="4">
    <name type="scientific">Hexamita inflata</name>
    <dbReference type="NCBI Taxonomy" id="28002"/>
    <lineage>
        <taxon>Eukaryota</taxon>
        <taxon>Metamonada</taxon>
        <taxon>Diplomonadida</taxon>
        <taxon>Hexamitidae</taxon>
        <taxon>Hexamitinae</taxon>
        <taxon>Hexamita</taxon>
    </lineage>
</organism>
<proteinExistence type="inferred from homology"/>